<dbReference type="EMBL" id="JBBWUH010000004">
    <property type="protein sequence ID" value="KAK8169586.1"/>
    <property type="molecule type" value="Genomic_DNA"/>
</dbReference>
<keyword evidence="3" id="KW-1185">Reference proteome</keyword>
<evidence type="ECO:0000313" key="2">
    <source>
        <dbReference type="EMBL" id="KAK8169586.1"/>
    </source>
</evidence>
<feature type="region of interest" description="Disordered" evidence="1">
    <location>
        <begin position="229"/>
        <end position="251"/>
    </location>
</feature>
<comment type="caution">
    <text evidence="2">The sequence shown here is derived from an EMBL/GenBank/DDBJ whole genome shotgun (WGS) entry which is preliminary data.</text>
</comment>
<sequence length="251" mass="26354">MTPGAGVCRRASAPAAPTLSSSSSSWGSFCPLLARLPSYYEENTTAPESPGAAPNTPGLMHLRLAGSTGVGSRRPYTPSPLTPFPRHSSYFRPLLPTSASSSSYTHSTSPYAHATQRASAMAAPCSPGSPASSSRARDYMNPVTPPRTPPAAAALMMVALERRRSESADVTTRKGLESGSCLPVSGSRNSVLQCASCGRCKPEKSRFCCGWPPVHMVLFHGPSGKGWALESKKESSRASRRSRVVTGGGIQ</sequence>
<feature type="compositionally biased region" description="Low complexity" evidence="1">
    <location>
        <begin position="119"/>
        <end position="134"/>
    </location>
</feature>
<evidence type="ECO:0000256" key="1">
    <source>
        <dbReference type="SAM" id="MobiDB-lite"/>
    </source>
</evidence>
<name>A0ABR1XVZ2_9PEZI</name>
<accession>A0ABR1XVZ2</accession>
<feature type="region of interest" description="Disordered" evidence="1">
    <location>
        <begin position="1"/>
        <end position="26"/>
    </location>
</feature>
<protein>
    <submittedName>
        <fullName evidence="2">Uncharacterized protein</fullName>
    </submittedName>
</protein>
<reference evidence="2 3" key="1">
    <citation type="journal article" date="2022" name="G3 (Bethesda)">
        <title>Enemy or ally: a genomic approach to elucidate the lifestyle of Phyllosticta citrichinaensis.</title>
        <authorList>
            <person name="Buijs V.A."/>
            <person name="Groenewald J.Z."/>
            <person name="Haridas S."/>
            <person name="LaButti K.M."/>
            <person name="Lipzen A."/>
            <person name="Martin F.M."/>
            <person name="Barry K."/>
            <person name="Grigoriev I.V."/>
            <person name="Crous P.W."/>
            <person name="Seidl M.F."/>
        </authorList>
    </citation>
    <scope>NUCLEOTIDE SEQUENCE [LARGE SCALE GENOMIC DNA]</scope>
    <source>
        <strain evidence="2 3">CBS 129764</strain>
    </source>
</reference>
<proteinExistence type="predicted"/>
<evidence type="ECO:0000313" key="3">
    <source>
        <dbReference type="Proteomes" id="UP001456524"/>
    </source>
</evidence>
<organism evidence="2 3">
    <name type="scientific">Phyllosticta citrichinensis</name>
    <dbReference type="NCBI Taxonomy" id="1130410"/>
    <lineage>
        <taxon>Eukaryota</taxon>
        <taxon>Fungi</taxon>
        <taxon>Dikarya</taxon>
        <taxon>Ascomycota</taxon>
        <taxon>Pezizomycotina</taxon>
        <taxon>Dothideomycetes</taxon>
        <taxon>Dothideomycetes incertae sedis</taxon>
        <taxon>Botryosphaeriales</taxon>
        <taxon>Phyllostictaceae</taxon>
        <taxon>Phyllosticta</taxon>
    </lineage>
</organism>
<feature type="compositionally biased region" description="Low complexity" evidence="1">
    <location>
        <begin position="11"/>
        <end position="25"/>
    </location>
</feature>
<dbReference type="Proteomes" id="UP001456524">
    <property type="component" value="Unassembled WGS sequence"/>
</dbReference>
<feature type="region of interest" description="Disordered" evidence="1">
    <location>
        <begin position="119"/>
        <end position="138"/>
    </location>
</feature>
<gene>
    <name evidence="2" type="ORF">IWX90DRAFT_430350</name>
</gene>
<feature type="region of interest" description="Disordered" evidence="1">
    <location>
        <begin position="43"/>
        <end position="83"/>
    </location>
</feature>